<comment type="function">
    <text evidence="1">Dolichyl-phosphate beta-glucosyltransferase involved in the glycosylation of glycoproteins through the synthesis of dolichyl beta-D-glucosyl phosphate which serves as a sugar donor for transfer of three glucose residues to the Man-9-GlcNAc-2-PP-dolichol precursor to N-glycans.</text>
</comment>
<dbReference type="AlphaFoldDB" id="A0AA86V074"/>
<gene>
    <name evidence="3" type="ORF">HINF_LOCUS58772</name>
    <name evidence="4" type="ORF">HINF_LOCUS61354</name>
</gene>
<dbReference type="Gene3D" id="3.90.550.10">
    <property type="entry name" value="Spore Coat Polysaccharide Biosynthesis Protein SpsA, Chain A"/>
    <property type="match status" value="1"/>
</dbReference>
<organism evidence="3">
    <name type="scientific">Hexamita inflata</name>
    <dbReference type="NCBI Taxonomy" id="28002"/>
    <lineage>
        <taxon>Eukaryota</taxon>
        <taxon>Metamonada</taxon>
        <taxon>Diplomonadida</taxon>
        <taxon>Hexamitidae</taxon>
        <taxon>Hexamitinae</taxon>
        <taxon>Hexamita</taxon>
    </lineage>
</organism>
<accession>A0AA86V074</accession>
<dbReference type="InterPro" id="IPR001173">
    <property type="entry name" value="Glyco_trans_2-like"/>
</dbReference>
<dbReference type="GO" id="GO:0016758">
    <property type="term" value="F:hexosyltransferase activity"/>
    <property type="evidence" value="ECO:0007669"/>
    <property type="project" value="UniProtKB-ARBA"/>
</dbReference>
<feature type="domain" description="Glycosyltransferase 2-like" evidence="2">
    <location>
        <begin position="14"/>
        <end position="180"/>
    </location>
</feature>
<dbReference type="CDD" id="cd00761">
    <property type="entry name" value="Glyco_tranf_GTA_type"/>
    <property type="match status" value="1"/>
</dbReference>
<keyword evidence="5" id="KW-1185">Reference proteome</keyword>
<dbReference type="PANTHER" id="PTHR22916:SF3">
    <property type="entry name" value="UDP-GLCNAC:BETAGAL BETA-1,3-N-ACETYLGLUCOSAMINYLTRANSFERASE-LIKE PROTEIN 1"/>
    <property type="match status" value="1"/>
</dbReference>
<evidence type="ECO:0000256" key="1">
    <source>
        <dbReference type="ARBA" id="ARBA00003301"/>
    </source>
</evidence>
<dbReference type="PANTHER" id="PTHR22916">
    <property type="entry name" value="GLYCOSYLTRANSFERASE"/>
    <property type="match status" value="1"/>
</dbReference>
<evidence type="ECO:0000313" key="3">
    <source>
        <dbReference type="EMBL" id="CAI9971127.1"/>
    </source>
</evidence>
<sequence>MLVLQLFLQQPKISLVLPVYNQEKYLNETLTQLTQQTFKNFEIICVNDQSTDSSVQIIERFRKGHKNIKLVHQPQNQGALSTRALGIRESTGEYIIMFDPDDRIVSERVLEELVFKSQNSIADIFHFRERYFTFKNNSWFSQPYQWANPQHAQLFNVEILNAFMNEQLSHIVHGKMIKRSVYLKAIQLLNGILNDQITFGDDYALMFAVCIQAKSYKAIDVIGYDYYVHGDSVMLSASNNLNKSLKFFKDNSIVFNAAYQLANAAHQKRIAWKYTSSTKRVLDTMGQYTQNEKIKLCAQADQQFISNEQFQEMTNALCGKMERLNTDEKDRIKG</sequence>
<dbReference type="Pfam" id="PF00535">
    <property type="entry name" value="Glycos_transf_2"/>
    <property type="match status" value="1"/>
</dbReference>
<proteinExistence type="predicted"/>
<keyword evidence="3" id="KW-0808">Transferase</keyword>
<dbReference type="SUPFAM" id="SSF53448">
    <property type="entry name" value="Nucleotide-diphospho-sugar transferases"/>
    <property type="match status" value="1"/>
</dbReference>
<reference evidence="3" key="1">
    <citation type="submission" date="2023-06" db="EMBL/GenBank/DDBJ databases">
        <authorList>
            <person name="Kurt Z."/>
        </authorList>
    </citation>
    <scope>NUCLEOTIDE SEQUENCE</scope>
</reference>
<evidence type="ECO:0000313" key="4">
    <source>
        <dbReference type="EMBL" id="CAL6082665.1"/>
    </source>
</evidence>
<dbReference type="EMBL" id="CAXDID020000366">
    <property type="protein sequence ID" value="CAL6082665.1"/>
    <property type="molecule type" value="Genomic_DNA"/>
</dbReference>
<dbReference type="InterPro" id="IPR029044">
    <property type="entry name" value="Nucleotide-diphossugar_trans"/>
</dbReference>
<evidence type="ECO:0000259" key="2">
    <source>
        <dbReference type="Pfam" id="PF00535"/>
    </source>
</evidence>
<dbReference type="Proteomes" id="UP001642409">
    <property type="component" value="Unassembled WGS sequence"/>
</dbReference>
<name>A0AA86V074_9EUKA</name>
<evidence type="ECO:0000313" key="5">
    <source>
        <dbReference type="Proteomes" id="UP001642409"/>
    </source>
</evidence>
<protein>
    <submittedName>
        <fullName evidence="3">Glycosyl transferase family 2 protein</fullName>
    </submittedName>
    <submittedName>
        <fullName evidence="4">Glycosyl_transferase family 2 protein</fullName>
    </submittedName>
</protein>
<reference evidence="4 5" key="2">
    <citation type="submission" date="2024-07" db="EMBL/GenBank/DDBJ databases">
        <authorList>
            <person name="Akdeniz Z."/>
        </authorList>
    </citation>
    <scope>NUCLEOTIDE SEQUENCE [LARGE SCALE GENOMIC DNA]</scope>
</reference>
<comment type="caution">
    <text evidence="3">The sequence shown here is derived from an EMBL/GenBank/DDBJ whole genome shotgun (WGS) entry which is preliminary data.</text>
</comment>
<dbReference type="EMBL" id="CATOUU010001089">
    <property type="protein sequence ID" value="CAI9971127.1"/>
    <property type="molecule type" value="Genomic_DNA"/>
</dbReference>